<proteinExistence type="predicted"/>
<name>A0AAD8NKI3_TARER</name>
<dbReference type="Proteomes" id="UP001229421">
    <property type="component" value="Unassembled WGS sequence"/>
</dbReference>
<comment type="caution">
    <text evidence="1">The sequence shown here is derived from an EMBL/GenBank/DDBJ whole genome shotgun (WGS) entry which is preliminary data.</text>
</comment>
<gene>
    <name evidence="1" type="ORF">QVD17_37972</name>
</gene>
<evidence type="ECO:0000313" key="2">
    <source>
        <dbReference type="Proteomes" id="UP001229421"/>
    </source>
</evidence>
<evidence type="ECO:0000313" key="1">
    <source>
        <dbReference type="EMBL" id="KAK1411423.1"/>
    </source>
</evidence>
<keyword evidence="2" id="KW-1185">Reference proteome</keyword>
<sequence length="113" mass="13474">MVKHSRSERDLNFKLRLKENMDYNKEKLVEKAKKEDHRIYSETLHKQKIEMQKELGFVEITDNSQELIHTSFSNRPKNGLFKQKKEAHKLYSKALIIVMEKMAKKGRKEKAKA</sequence>
<protein>
    <submittedName>
        <fullName evidence="1">Uncharacterized protein</fullName>
    </submittedName>
</protein>
<dbReference type="AlphaFoldDB" id="A0AAD8NKI3"/>
<reference evidence="1" key="1">
    <citation type="journal article" date="2023" name="bioRxiv">
        <title>Improved chromosome-level genome assembly for marigold (Tagetes erecta).</title>
        <authorList>
            <person name="Jiang F."/>
            <person name="Yuan L."/>
            <person name="Wang S."/>
            <person name="Wang H."/>
            <person name="Xu D."/>
            <person name="Wang A."/>
            <person name="Fan W."/>
        </authorList>
    </citation>
    <scope>NUCLEOTIDE SEQUENCE</scope>
    <source>
        <strain evidence="1">WSJ</strain>
        <tissue evidence="1">Leaf</tissue>
    </source>
</reference>
<accession>A0AAD8NKI3</accession>
<dbReference type="EMBL" id="JAUHHV010000010">
    <property type="protein sequence ID" value="KAK1411423.1"/>
    <property type="molecule type" value="Genomic_DNA"/>
</dbReference>
<organism evidence="1 2">
    <name type="scientific">Tagetes erecta</name>
    <name type="common">African marigold</name>
    <dbReference type="NCBI Taxonomy" id="13708"/>
    <lineage>
        <taxon>Eukaryota</taxon>
        <taxon>Viridiplantae</taxon>
        <taxon>Streptophyta</taxon>
        <taxon>Embryophyta</taxon>
        <taxon>Tracheophyta</taxon>
        <taxon>Spermatophyta</taxon>
        <taxon>Magnoliopsida</taxon>
        <taxon>eudicotyledons</taxon>
        <taxon>Gunneridae</taxon>
        <taxon>Pentapetalae</taxon>
        <taxon>asterids</taxon>
        <taxon>campanulids</taxon>
        <taxon>Asterales</taxon>
        <taxon>Asteraceae</taxon>
        <taxon>Asteroideae</taxon>
        <taxon>Heliantheae alliance</taxon>
        <taxon>Tageteae</taxon>
        <taxon>Tagetes</taxon>
    </lineage>
</organism>